<keyword evidence="9" id="KW-1185">Reference proteome</keyword>
<evidence type="ECO:0000256" key="5">
    <source>
        <dbReference type="ARBA" id="ARBA00023118"/>
    </source>
</evidence>
<dbReference type="PANTHER" id="PTHR11691:SF6">
    <property type="entry name" value="INTERFERON KAPPA"/>
    <property type="match status" value="1"/>
</dbReference>
<evidence type="ECO:0000313" key="9">
    <source>
        <dbReference type="Proteomes" id="UP000005447"/>
    </source>
</evidence>
<name>H0WDY0_CAVPO</name>
<dbReference type="STRING" id="10141.ENSCPOP00000021204"/>
<keyword evidence="4" id="KW-0964">Secreted</keyword>
<dbReference type="PROSITE" id="PS00252">
    <property type="entry name" value="INTERFERON_A_B_D"/>
    <property type="match status" value="1"/>
</dbReference>
<evidence type="ECO:0000256" key="2">
    <source>
        <dbReference type="ARBA" id="ARBA00011033"/>
    </source>
</evidence>
<evidence type="ECO:0000256" key="7">
    <source>
        <dbReference type="RuleBase" id="RU000436"/>
    </source>
</evidence>
<dbReference type="Gene3D" id="1.20.1250.10">
    <property type="match status" value="1"/>
</dbReference>
<dbReference type="GO" id="GO:0051607">
    <property type="term" value="P:defense response to virus"/>
    <property type="evidence" value="ECO:0007669"/>
    <property type="project" value="UniProtKB-KW"/>
</dbReference>
<dbReference type="PANTHER" id="PTHR11691">
    <property type="entry name" value="TYPE I INTERFERON"/>
    <property type="match status" value="1"/>
</dbReference>
<comment type="similarity">
    <text evidence="2 7">Belongs to the alpha/beta interferon family.</text>
</comment>
<accession>H0WDY0</accession>
<dbReference type="GO" id="GO:0005615">
    <property type="term" value="C:extracellular space"/>
    <property type="evidence" value="ECO:0007669"/>
    <property type="project" value="UniProtKB-KW"/>
</dbReference>
<evidence type="ECO:0000313" key="8">
    <source>
        <dbReference type="Ensembl" id="ENSCPOP00000021204.2"/>
    </source>
</evidence>
<dbReference type="InterPro" id="IPR000471">
    <property type="entry name" value="Interferon_alpha/beta/delta"/>
</dbReference>
<comment type="subcellular location">
    <subcellularLocation>
        <location evidence="1">Secreted</location>
    </subcellularLocation>
</comment>
<organism evidence="8 9">
    <name type="scientific">Cavia porcellus</name>
    <name type="common">Guinea pig</name>
    <dbReference type="NCBI Taxonomy" id="10141"/>
    <lineage>
        <taxon>Eukaryota</taxon>
        <taxon>Metazoa</taxon>
        <taxon>Chordata</taxon>
        <taxon>Craniata</taxon>
        <taxon>Vertebrata</taxon>
        <taxon>Euteleostomi</taxon>
        <taxon>Mammalia</taxon>
        <taxon>Eutheria</taxon>
        <taxon>Euarchontoglires</taxon>
        <taxon>Glires</taxon>
        <taxon>Rodentia</taxon>
        <taxon>Hystricomorpha</taxon>
        <taxon>Caviidae</taxon>
        <taxon>Cavia</taxon>
    </lineage>
</organism>
<dbReference type="GeneTree" id="ENSGT01000000214430"/>
<keyword evidence="3 7" id="KW-0202">Cytokine</keyword>
<dbReference type="eggNOG" id="ENOG502SQGR">
    <property type="taxonomic scope" value="Eukaryota"/>
</dbReference>
<reference evidence="8" key="2">
    <citation type="submission" date="2025-08" db="UniProtKB">
        <authorList>
            <consortium name="Ensembl"/>
        </authorList>
    </citation>
    <scope>IDENTIFICATION</scope>
    <source>
        <strain evidence="8">2N</strain>
    </source>
</reference>
<dbReference type="Ensembl" id="ENSCPOT00000000872.3">
    <property type="protein sequence ID" value="ENSCPOP00000021204.2"/>
    <property type="gene ID" value="ENSCPOG00000000866.4"/>
</dbReference>
<dbReference type="GO" id="GO:0005125">
    <property type="term" value="F:cytokine activity"/>
    <property type="evidence" value="ECO:0007669"/>
    <property type="project" value="UniProtKB-KW"/>
</dbReference>
<proteinExistence type="inferred from homology"/>
<sequence>KENARLLISMSYPFPLRCLKDIKGFGLPQNILSYSWPVERNIKEAFYEISMQAFSIFSRHSPISIWKEEFLAQIKSGLSEQKEHLKRCLEEEKKQSKNMQVIQQSKLALRRYFQRIENYLKDKKYSYCAWKIVAVEIKRCFSYFLKFTELLRENQVSF</sequence>
<dbReference type="Pfam" id="PF00143">
    <property type="entry name" value="Interferon"/>
    <property type="match status" value="1"/>
</dbReference>
<dbReference type="PRINTS" id="PR00266">
    <property type="entry name" value="INTERFERONAB"/>
</dbReference>
<evidence type="ECO:0008006" key="10">
    <source>
        <dbReference type="Google" id="ProtNLM"/>
    </source>
</evidence>
<dbReference type="Proteomes" id="UP000005447">
    <property type="component" value="Unassembled WGS sequence"/>
</dbReference>
<dbReference type="VEuPathDB" id="HostDB:ENSCPOG00000000866"/>
<evidence type="ECO:0000256" key="6">
    <source>
        <dbReference type="ARBA" id="ARBA00023157"/>
    </source>
</evidence>
<dbReference type="SUPFAM" id="SSF47266">
    <property type="entry name" value="4-helical cytokines"/>
    <property type="match status" value="1"/>
</dbReference>
<dbReference type="AlphaFoldDB" id="H0WDY0"/>
<dbReference type="OMA" id="CSWEISR"/>
<protein>
    <recommendedName>
        <fullName evidence="10">Interferon kappa</fullName>
    </recommendedName>
</protein>
<keyword evidence="5 7" id="KW-0051">Antiviral defense</keyword>
<reference evidence="9" key="1">
    <citation type="journal article" date="2011" name="Nature">
        <title>A high-resolution map of human evolutionary constraint using 29 mammals.</title>
        <authorList>
            <person name="Lindblad-Toh K."/>
            <person name="Garber M."/>
            <person name="Zuk O."/>
            <person name="Lin M.F."/>
            <person name="Parker B.J."/>
            <person name="Washietl S."/>
            <person name="Kheradpour P."/>
            <person name="Ernst J."/>
            <person name="Jordan G."/>
            <person name="Mauceli E."/>
            <person name="Ward L.D."/>
            <person name="Lowe C.B."/>
            <person name="Holloway A.K."/>
            <person name="Clamp M."/>
            <person name="Gnerre S."/>
            <person name="Alfoldi J."/>
            <person name="Beal K."/>
            <person name="Chang J."/>
            <person name="Clawson H."/>
            <person name="Cuff J."/>
            <person name="Di Palma F."/>
            <person name="Fitzgerald S."/>
            <person name="Flicek P."/>
            <person name="Guttman M."/>
            <person name="Hubisz M.J."/>
            <person name="Jaffe D.B."/>
            <person name="Jungreis I."/>
            <person name="Kent W.J."/>
            <person name="Kostka D."/>
            <person name="Lara M."/>
            <person name="Martins A.L."/>
            <person name="Massingham T."/>
            <person name="Moltke I."/>
            <person name="Raney B.J."/>
            <person name="Rasmussen M.D."/>
            <person name="Robinson J."/>
            <person name="Stark A."/>
            <person name="Vilella A.J."/>
            <person name="Wen J."/>
            <person name="Xie X."/>
            <person name="Zody M.C."/>
            <person name="Baldwin J."/>
            <person name="Bloom T."/>
            <person name="Chin C.W."/>
            <person name="Heiman D."/>
            <person name="Nicol R."/>
            <person name="Nusbaum C."/>
            <person name="Young S."/>
            <person name="Wilkinson J."/>
            <person name="Worley K.C."/>
            <person name="Kovar C.L."/>
            <person name="Muzny D.M."/>
            <person name="Gibbs R.A."/>
            <person name="Cree A."/>
            <person name="Dihn H.H."/>
            <person name="Fowler G."/>
            <person name="Jhangiani S."/>
            <person name="Joshi V."/>
            <person name="Lee S."/>
            <person name="Lewis L.R."/>
            <person name="Nazareth L.V."/>
            <person name="Okwuonu G."/>
            <person name="Santibanez J."/>
            <person name="Warren W.C."/>
            <person name="Mardis E.R."/>
            <person name="Weinstock G.M."/>
            <person name="Wilson R.K."/>
            <person name="Delehaunty K."/>
            <person name="Dooling D."/>
            <person name="Fronik C."/>
            <person name="Fulton L."/>
            <person name="Fulton B."/>
            <person name="Graves T."/>
            <person name="Minx P."/>
            <person name="Sodergren E."/>
            <person name="Birney E."/>
            <person name="Margulies E.H."/>
            <person name="Herrero J."/>
            <person name="Green E.D."/>
            <person name="Haussler D."/>
            <person name="Siepel A."/>
            <person name="Goldman N."/>
            <person name="Pollard K.S."/>
            <person name="Pedersen J.S."/>
            <person name="Lander E.S."/>
            <person name="Kellis M."/>
        </authorList>
    </citation>
    <scope>NUCLEOTIDE SEQUENCE [LARGE SCALE GENOMIC DNA]</scope>
    <source>
        <strain evidence="9">2N</strain>
    </source>
</reference>
<dbReference type="InParanoid" id="H0WDY0"/>
<dbReference type="EMBL" id="AAKN02003726">
    <property type="status" value="NOT_ANNOTATED_CDS"/>
    <property type="molecule type" value="Genomic_DNA"/>
</dbReference>
<reference evidence="8" key="3">
    <citation type="submission" date="2025-09" db="UniProtKB">
        <authorList>
            <consortium name="Ensembl"/>
        </authorList>
    </citation>
    <scope>IDENTIFICATION</scope>
    <source>
        <strain evidence="8">2N</strain>
    </source>
</reference>
<evidence type="ECO:0000256" key="1">
    <source>
        <dbReference type="ARBA" id="ARBA00004613"/>
    </source>
</evidence>
<evidence type="ECO:0000256" key="3">
    <source>
        <dbReference type="ARBA" id="ARBA00022514"/>
    </source>
</evidence>
<evidence type="ECO:0000256" key="4">
    <source>
        <dbReference type="ARBA" id="ARBA00022525"/>
    </source>
</evidence>
<dbReference type="GO" id="GO:0005126">
    <property type="term" value="F:cytokine receptor binding"/>
    <property type="evidence" value="ECO:0007669"/>
    <property type="project" value="InterPro"/>
</dbReference>
<dbReference type="Bgee" id="ENSCPOG00000000866">
    <property type="expression patterns" value="Expressed in testis and 1 other cell type or tissue"/>
</dbReference>
<dbReference type="FunCoup" id="H0WDY0">
    <property type="interactions" value="492"/>
</dbReference>
<dbReference type="SMART" id="SM00076">
    <property type="entry name" value="IFabd"/>
    <property type="match status" value="1"/>
</dbReference>
<dbReference type="InterPro" id="IPR009079">
    <property type="entry name" value="4_helix_cytokine-like_core"/>
</dbReference>
<dbReference type="HOGENOM" id="CLU_109427_1_0_1"/>
<keyword evidence="6" id="KW-1015">Disulfide bond</keyword>